<dbReference type="Pfam" id="PF12441">
    <property type="entry name" value="CopG_antitoxin"/>
    <property type="match status" value="1"/>
</dbReference>
<protein>
    <submittedName>
        <fullName evidence="1">CopG antitoxin of type II toxin-antitoxin system</fullName>
    </submittedName>
</protein>
<dbReference type="InterPro" id="IPR022148">
    <property type="entry name" value="CopG_antitoxin"/>
</dbReference>
<accession>A0A1M6HAA0</accession>
<evidence type="ECO:0000313" key="2">
    <source>
        <dbReference type="Proteomes" id="UP000184529"/>
    </source>
</evidence>
<organism evidence="1 2">
    <name type="scientific">Desulfofundulus thermosubterraneus DSM 16057</name>
    <dbReference type="NCBI Taxonomy" id="1121432"/>
    <lineage>
        <taxon>Bacteria</taxon>
        <taxon>Bacillati</taxon>
        <taxon>Bacillota</taxon>
        <taxon>Clostridia</taxon>
        <taxon>Eubacteriales</taxon>
        <taxon>Peptococcaceae</taxon>
        <taxon>Desulfofundulus</taxon>
    </lineage>
</organism>
<keyword evidence="2" id="KW-1185">Reference proteome</keyword>
<dbReference type="Proteomes" id="UP000184529">
    <property type="component" value="Unassembled WGS sequence"/>
</dbReference>
<dbReference type="EMBL" id="FQZM01000022">
    <property type="protein sequence ID" value="SHJ19160.1"/>
    <property type="molecule type" value="Genomic_DNA"/>
</dbReference>
<dbReference type="AlphaFoldDB" id="A0A1M6HAA0"/>
<dbReference type="OrthoDB" id="1809616at2"/>
<sequence>MTPKNKIPDFKTIEEAREFWETHSLADFTDDLEEADEIQFVKRNNLVISIDLEKEDLKRLRLLAQKKGVRLNDLVTTWIKERLHSVITQPSCEYVALGLPMLRCRLCGLFYRPYPCLLVPVLSLLSHEKKNPLARVPFFLGLAAGGFRPSIPAIIANELQTGCKPVANRLSRNPVKSRVLFWTVLDCQFMSNTRKP</sequence>
<proteinExistence type="predicted"/>
<evidence type="ECO:0000313" key="1">
    <source>
        <dbReference type="EMBL" id="SHJ19160.1"/>
    </source>
</evidence>
<gene>
    <name evidence="1" type="ORF">SAMN02745219_01965</name>
</gene>
<name>A0A1M6HAA0_9FIRM</name>
<dbReference type="RefSeq" id="WP_072869250.1">
    <property type="nucleotide sequence ID" value="NZ_FQZM01000022.1"/>
</dbReference>
<reference evidence="2" key="1">
    <citation type="submission" date="2016-11" db="EMBL/GenBank/DDBJ databases">
        <authorList>
            <person name="Varghese N."/>
            <person name="Submissions S."/>
        </authorList>
    </citation>
    <scope>NUCLEOTIDE SEQUENCE [LARGE SCALE GENOMIC DNA]</scope>
    <source>
        <strain evidence="2">DSM 16057</strain>
    </source>
</reference>